<dbReference type="OrthoDB" id="343907at2759"/>
<reference evidence="3 4" key="2">
    <citation type="submission" date="2016-03" db="EMBL/GenBank/DDBJ databases">
        <title>EvidentialGene: Evidence-directed Construction of Genes on Genomes.</title>
        <authorList>
            <person name="Gilbert D.G."/>
            <person name="Choi J.-H."/>
            <person name="Mockaitis K."/>
            <person name="Colbourne J."/>
            <person name="Pfrender M."/>
        </authorList>
    </citation>
    <scope>NUCLEOTIDE SEQUENCE [LARGE SCALE GENOMIC DNA]</scope>
    <source>
        <strain evidence="3 4">Xinb3</strain>
        <tissue evidence="3">Complete organism</tissue>
    </source>
</reference>
<dbReference type="EMBL" id="GDIQ01028471">
    <property type="protein sequence ID" value="JAN66266.1"/>
    <property type="molecule type" value="Transcribed_RNA"/>
</dbReference>
<dbReference type="AlphaFoldDB" id="A0A0P6GUP5"/>
<dbReference type="GO" id="GO:0071230">
    <property type="term" value="P:cellular response to amino acid stimulus"/>
    <property type="evidence" value="ECO:0007669"/>
    <property type="project" value="TreeGrafter"/>
</dbReference>
<dbReference type="Proteomes" id="UP000076858">
    <property type="component" value="Unassembled WGS sequence"/>
</dbReference>
<protein>
    <submittedName>
        <fullName evidence="2">Erlin-1 endoplasmic reticulum lipid raft-associated protein 1 stomatin-prohibitin-flotillin-hflc/k domain-containing protein 1 spfh domain-containing protein 1 protein ke04</fullName>
    </submittedName>
    <submittedName>
        <fullName evidence="3">Ragulator complex protein LAMTOR3</fullName>
    </submittedName>
</protein>
<dbReference type="STRING" id="35525.A0A0P6GUP5"/>
<dbReference type="EMBL" id="LRGB01000734">
    <property type="protein sequence ID" value="KZS16224.1"/>
    <property type="molecule type" value="Genomic_DNA"/>
</dbReference>
<dbReference type="Pfam" id="PF08923">
    <property type="entry name" value="MAPKK1_Int"/>
    <property type="match status" value="1"/>
</dbReference>
<dbReference type="PANTHER" id="PTHR13378:SF1">
    <property type="entry name" value="RAGULATOR COMPLEX PROTEIN LAMTOR3"/>
    <property type="match status" value="1"/>
</dbReference>
<gene>
    <name evidence="3" type="ORF">APZ42_018074</name>
</gene>
<evidence type="ECO:0000313" key="3">
    <source>
        <dbReference type="EMBL" id="KZS16224.1"/>
    </source>
</evidence>
<name>A0A0P6GUP5_9CRUS</name>
<dbReference type="PANTHER" id="PTHR13378">
    <property type="entry name" value="REGULATOR COMPLEX PROTEIN LAMTOR3"/>
    <property type="match status" value="1"/>
</dbReference>
<keyword evidence="4" id="KW-1185">Reference proteome</keyword>
<dbReference type="GO" id="GO:0071986">
    <property type="term" value="C:Ragulator complex"/>
    <property type="evidence" value="ECO:0007669"/>
    <property type="project" value="TreeGrafter"/>
</dbReference>
<dbReference type="FunFam" id="3.30.450.30:FF:000003">
    <property type="entry name" value="ragulator complex protein LAMTOR3 homolog"/>
    <property type="match status" value="1"/>
</dbReference>
<reference evidence="2" key="1">
    <citation type="submission" date="2015-10" db="EMBL/GenBank/DDBJ databases">
        <title>EvidentialGene: Evidence-directed Construction of Complete mRNA Transcriptomes without Genomes.</title>
        <authorList>
            <person name="Gilbert D.G."/>
        </authorList>
    </citation>
    <scope>NUCLEOTIDE SEQUENCE</scope>
</reference>
<evidence type="ECO:0000256" key="1">
    <source>
        <dbReference type="ARBA" id="ARBA00005356"/>
    </source>
</evidence>
<dbReference type="Gene3D" id="3.30.450.30">
    <property type="entry name" value="Dynein light chain 2a, cytoplasmic"/>
    <property type="match status" value="1"/>
</dbReference>
<evidence type="ECO:0000313" key="4">
    <source>
        <dbReference type="Proteomes" id="UP000076858"/>
    </source>
</evidence>
<dbReference type="InterPro" id="IPR015019">
    <property type="entry name" value="LAMTOR3"/>
</dbReference>
<accession>A0A0P6GUP5</accession>
<organism evidence="2">
    <name type="scientific">Daphnia magna</name>
    <dbReference type="NCBI Taxonomy" id="35525"/>
    <lineage>
        <taxon>Eukaryota</taxon>
        <taxon>Metazoa</taxon>
        <taxon>Ecdysozoa</taxon>
        <taxon>Arthropoda</taxon>
        <taxon>Crustacea</taxon>
        <taxon>Branchiopoda</taxon>
        <taxon>Diplostraca</taxon>
        <taxon>Cladocera</taxon>
        <taxon>Anomopoda</taxon>
        <taxon>Daphniidae</taxon>
        <taxon>Daphnia</taxon>
    </lineage>
</organism>
<dbReference type="SMART" id="SM01278">
    <property type="entry name" value="MAPKK1_Int"/>
    <property type="match status" value="1"/>
</dbReference>
<evidence type="ECO:0000313" key="2">
    <source>
        <dbReference type="EMBL" id="JAN66266.1"/>
    </source>
</evidence>
<sequence>MEELRKYVACILQRVDGLLAIVITDRDGVPLVKVALDSAPEMALRPSYLSTFSAMATDQAGKLGVGKNNKIISIYSNYQVIQINKNPLTINLIASKTANTGQLVNLENDLSVVVNDLAQAVVET</sequence>
<dbReference type="GO" id="GO:0032008">
    <property type="term" value="P:positive regulation of TOR signaling"/>
    <property type="evidence" value="ECO:0007669"/>
    <property type="project" value="TreeGrafter"/>
</dbReference>
<dbReference type="SUPFAM" id="SSF103196">
    <property type="entry name" value="Roadblock/LC7 domain"/>
    <property type="match status" value="1"/>
</dbReference>
<proteinExistence type="inferred from homology"/>
<comment type="similarity">
    <text evidence="1">Belongs to the LAMTOR3 family.</text>
</comment>